<dbReference type="EMBL" id="JAUKUC010000003">
    <property type="protein sequence ID" value="MDO1514817.1"/>
    <property type="molecule type" value="Genomic_DNA"/>
</dbReference>
<dbReference type="PANTHER" id="PTHR31321:SF57">
    <property type="entry name" value="PECTINESTERASE 53-RELATED"/>
    <property type="match status" value="1"/>
</dbReference>
<reference evidence="7" key="1">
    <citation type="journal article" date="2014" name="Int. J. Syst. Evol. Microbiol.">
        <title>Complete genome of a new Firmicutes species belonging to the dominant human colonic microbiota ('Ruminococcus bicirculans') reveals two chromosomes and a selective capacity to utilize plant glucans.</title>
        <authorList>
            <consortium name="NISC Comparative Sequencing Program"/>
            <person name="Wegmann U."/>
            <person name="Louis P."/>
            <person name="Goesmann A."/>
            <person name="Henrissat B."/>
            <person name="Duncan S.H."/>
            <person name="Flint H.J."/>
        </authorList>
    </citation>
    <scope>NUCLEOTIDE SEQUENCE</scope>
    <source>
        <strain evidence="7">CECT 8869</strain>
    </source>
</reference>
<comment type="pathway">
    <text evidence="5">Glycan metabolism; pectin degradation; 2-dehydro-3-deoxy-D-gluconate from pectin: step 1/5.</text>
</comment>
<sequence length="227" mass="25763">MYNEKVKVYEWNTNMRIIGESTENTIITFDDHFNKINLGRNSTFHTPTFSIEGNDFYLTNVTLKNTAGEVGQAIALAVHANRVKIENCRIMGNQDTVYVTGEGYVQYFKNCYIEGTTDFIFGQATAFFEDCIIHSKKNSYITAASTPKGIAYGFVFKNCRLTAPKEVTQVYLGRPWRTHAKTVFLNCEMGSHIVPKGWDNWSNKEAEEQSFYAEYNNTGPGLYLSNG</sequence>
<evidence type="ECO:0000256" key="2">
    <source>
        <dbReference type="ARBA" id="ARBA00022801"/>
    </source>
</evidence>
<keyword evidence="2 5" id="KW-0378">Hydrolase</keyword>
<evidence type="ECO:0000256" key="3">
    <source>
        <dbReference type="ARBA" id="ARBA00023085"/>
    </source>
</evidence>
<evidence type="ECO:0000256" key="1">
    <source>
        <dbReference type="ARBA" id="ARBA00008891"/>
    </source>
</evidence>
<dbReference type="PANTHER" id="PTHR31321">
    <property type="entry name" value="ACYL-COA THIOESTER HYDROLASE YBHC-RELATED"/>
    <property type="match status" value="1"/>
</dbReference>
<dbReference type="PROSITE" id="PS00503">
    <property type="entry name" value="PECTINESTERASE_2"/>
    <property type="match status" value="1"/>
</dbReference>
<comment type="caution">
    <text evidence="7">The sequence shown here is derived from an EMBL/GenBank/DDBJ whole genome shotgun (WGS) entry which is preliminary data.</text>
</comment>
<evidence type="ECO:0000313" key="7">
    <source>
        <dbReference type="EMBL" id="MDO1514817.1"/>
    </source>
</evidence>
<evidence type="ECO:0000256" key="4">
    <source>
        <dbReference type="PROSITE-ProRule" id="PRU10040"/>
    </source>
</evidence>
<dbReference type="InterPro" id="IPR012334">
    <property type="entry name" value="Pectin_lyas_fold"/>
</dbReference>
<accession>A0ABT8RX97</accession>
<reference evidence="7" key="2">
    <citation type="submission" date="2023-06" db="EMBL/GenBank/DDBJ databases">
        <authorList>
            <person name="Lucena T."/>
            <person name="Sun Q."/>
        </authorList>
    </citation>
    <scope>NUCLEOTIDE SEQUENCE</scope>
    <source>
        <strain evidence="7">CECT 8869</strain>
    </source>
</reference>
<organism evidence="7 8">
    <name type="scientific">Maribacter confluentis</name>
    <dbReference type="NCBI Taxonomy" id="1656093"/>
    <lineage>
        <taxon>Bacteria</taxon>
        <taxon>Pseudomonadati</taxon>
        <taxon>Bacteroidota</taxon>
        <taxon>Flavobacteriia</taxon>
        <taxon>Flavobacteriales</taxon>
        <taxon>Flavobacteriaceae</taxon>
        <taxon>Maribacter</taxon>
    </lineage>
</organism>
<evidence type="ECO:0000259" key="6">
    <source>
        <dbReference type="Pfam" id="PF01095"/>
    </source>
</evidence>
<dbReference type="InterPro" id="IPR033131">
    <property type="entry name" value="Pectinesterase_Asp_AS"/>
</dbReference>
<keyword evidence="8" id="KW-1185">Reference proteome</keyword>
<dbReference type="InterPro" id="IPR011050">
    <property type="entry name" value="Pectin_lyase_fold/virulence"/>
</dbReference>
<keyword evidence="3 5" id="KW-0063">Aspartyl esterase</keyword>
<dbReference type="EC" id="3.1.1.11" evidence="5"/>
<evidence type="ECO:0000313" key="8">
    <source>
        <dbReference type="Proteomes" id="UP001168579"/>
    </source>
</evidence>
<dbReference type="InterPro" id="IPR000070">
    <property type="entry name" value="Pectinesterase_cat"/>
</dbReference>
<dbReference type="Pfam" id="PF01095">
    <property type="entry name" value="Pectinesterase"/>
    <property type="match status" value="1"/>
</dbReference>
<proteinExistence type="inferred from homology"/>
<dbReference type="SUPFAM" id="SSF51126">
    <property type="entry name" value="Pectin lyase-like"/>
    <property type="match status" value="1"/>
</dbReference>
<comment type="similarity">
    <text evidence="1">Belongs to the pectinesterase family.</text>
</comment>
<dbReference type="Proteomes" id="UP001168579">
    <property type="component" value="Unassembled WGS sequence"/>
</dbReference>
<comment type="catalytic activity">
    <reaction evidence="5">
        <text>[(1-&gt;4)-alpha-D-galacturonosyl methyl ester](n) + n H2O = [(1-&gt;4)-alpha-D-galacturonosyl](n) + n methanol + n H(+)</text>
        <dbReference type="Rhea" id="RHEA:22380"/>
        <dbReference type="Rhea" id="RHEA-COMP:14570"/>
        <dbReference type="Rhea" id="RHEA-COMP:14573"/>
        <dbReference type="ChEBI" id="CHEBI:15377"/>
        <dbReference type="ChEBI" id="CHEBI:15378"/>
        <dbReference type="ChEBI" id="CHEBI:17790"/>
        <dbReference type="ChEBI" id="CHEBI:140522"/>
        <dbReference type="ChEBI" id="CHEBI:140523"/>
        <dbReference type="EC" id="3.1.1.11"/>
    </reaction>
</comment>
<dbReference type="Gene3D" id="2.160.20.10">
    <property type="entry name" value="Single-stranded right-handed beta-helix, Pectin lyase-like"/>
    <property type="match status" value="1"/>
</dbReference>
<protein>
    <recommendedName>
        <fullName evidence="5">Pectinesterase</fullName>
        <ecNumber evidence="5">3.1.1.11</ecNumber>
    </recommendedName>
</protein>
<feature type="domain" description="Pectinesterase catalytic" evidence="6">
    <location>
        <begin position="1"/>
        <end position="224"/>
    </location>
</feature>
<name>A0ABT8RX97_9FLAO</name>
<feature type="active site" evidence="4">
    <location>
        <position position="118"/>
    </location>
</feature>
<evidence type="ECO:0000256" key="5">
    <source>
        <dbReference type="RuleBase" id="RU000589"/>
    </source>
</evidence>
<gene>
    <name evidence="7" type="ORF">Q2T41_19415</name>
</gene>